<dbReference type="Pfam" id="PF03690">
    <property type="entry name" value="MYG1_exonuc"/>
    <property type="match status" value="1"/>
</dbReference>
<dbReference type="Proteomes" id="UP000060630">
    <property type="component" value="Unassembled WGS sequence"/>
</dbReference>
<comment type="similarity">
    <text evidence="1">Belongs to the MYG1 family.</text>
</comment>
<dbReference type="InterPro" id="IPR003226">
    <property type="entry name" value="MYG1_exonuclease"/>
</dbReference>
<dbReference type="PANTHER" id="PTHR11215:SF1">
    <property type="entry name" value="MYG1 EXONUCLEASE"/>
    <property type="match status" value="1"/>
</dbReference>
<evidence type="ECO:0000313" key="3">
    <source>
        <dbReference type="Proteomes" id="UP000060630"/>
    </source>
</evidence>
<protein>
    <recommendedName>
        <fullName evidence="4">Metal-dependent hydrolase</fullName>
    </recommendedName>
</protein>
<dbReference type="PANTHER" id="PTHR11215">
    <property type="entry name" value="METAL DEPENDENT HYDROLASE - RELATED"/>
    <property type="match status" value="1"/>
</dbReference>
<comment type="caution">
    <text evidence="2">The sequence shown here is derived from an EMBL/GenBank/DDBJ whole genome shotgun (WGS) entry which is preliminary data.</text>
</comment>
<dbReference type="GO" id="GO:0005737">
    <property type="term" value="C:cytoplasm"/>
    <property type="evidence" value="ECO:0007669"/>
    <property type="project" value="TreeGrafter"/>
</dbReference>
<evidence type="ECO:0008006" key="4">
    <source>
        <dbReference type="Google" id="ProtNLM"/>
    </source>
</evidence>
<reference evidence="2 3" key="1">
    <citation type="submission" date="2015-11" db="EMBL/GenBank/DDBJ databases">
        <title>Expanding the genomic diversity of Burkholderia species for the development of highly accurate diagnostics.</title>
        <authorList>
            <person name="Sahl J."/>
            <person name="Keim P."/>
            <person name="Wagner D."/>
        </authorList>
    </citation>
    <scope>NUCLEOTIDE SEQUENCE [LARGE SCALE GENOMIC DNA]</scope>
    <source>
        <strain evidence="2 3">MSMB2087WGS</strain>
    </source>
</reference>
<dbReference type="EMBL" id="LPHD01000049">
    <property type="protein sequence ID" value="KWA83757.1"/>
    <property type="molecule type" value="Genomic_DNA"/>
</dbReference>
<dbReference type="AlphaFoldDB" id="A0A119HFD1"/>
<gene>
    <name evidence="2" type="ORF">WL29_20550</name>
</gene>
<evidence type="ECO:0000256" key="1">
    <source>
        <dbReference type="ARBA" id="ARBA00010105"/>
    </source>
</evidence>
<accession>A0A119HFD1</accession>
<sequence length="303" mass="32910">MRIGIHSGSHHADDALSAAILLALHPGATLVRSRDPEVWAKCDALVDVGGEYDPTRNRFDHHQKGFAERRENGARYAASGLVWKTYGRIYVGLVCCPGYAGLDVDAIAREVDVRFIQHADAVDVGDWAPAEAHFSFSGIINSMNSTWREGSSMDDDRFADAVALAGTVLRNLVREVAAELAAAAKVRAGKLHADGRILVLEEARLPFDQVVCTEMPDVLFVVYPESRGEQIQVRVVPKVLGTFDARADLPEAWAGLRDDELARITGVPDAVFAHNGRFICGAKSKVGALRMAELAVEALKLMP</sequence>
<dbReference type="RefSeq" id="WP_060191915.1">
    <property type="nucleotide sequence ID" value="NZ_LPHD01000049.1"/>
</dbReference>
<name>A0A119HFD1_9BURK</name>
<evidence type="ECO:0000313" key="2">
    <source>
        <dbReference type="EMBL" id="KWA83757.1"/>
    </source>
</evidence>
<organism evidence="2 3">
    <name type="scientific">Burkholderia ubonensis</name>
    <dbReference type="NCBI Taxonomy" id="101571"/>
    <lineage>
        <taxon>Bacteria</taxon>
        <taxon>Pseudomonadati</taxon>
        <taxon>Pseudomonadota</taxon>
        <taxon>Betaproteobacteria</taxon>
        <taxon>Burkholderiales</taxon>
        <taxon>Burkholderiaceae</taxon>
        <taxon>Burkholderia</taxon>
        <taxon>Burkholderia cepacia complex</taxon>
    </lineage>
</organism>
<proteinExistence type="inferred from homology"/>